<dbReference type="HOGENOM" id="CLU_1816916_0_0_1"/>
<name>D8PWV2_SCHCM</name>
<reference evidence="1 2" key="1">
    <citation type="journal article" date="2010" name="Nat. Biotechnol.">
        <title>Genome sequence of the model mushroom Schizophyllum commune.</title>
        <authorList>
            <person name="Ohm R.A."/>
            <person name="de Jong J.F."/>
            <person name="Lugones L.G."/>
            <person name="Aerts A."/>
            <person name="Kothe E."/>
            <person name="Stajich J.E."/>
            <person name="de Vries R.P."/>
            <person name="Record E."/>
            <person name="Levasseur A."/>
            <person name="Baker S.E."/>
            <person name="Bartholomew K.A."/>
            <person name="Coutinho P.M."/>
            <person name="Erdmann S."/>
            <person name="Fowler T.J."/>
            <person name="Gathman A.C."/>
            <person name="Lombard V."/>
            <person name="Henrissat B."/>
            <person name="Knabe N."/>
            <person name="Kuees U."/>
            <person name="Lilly W.W."/>
            <person name="Lindquist E."/>
            <person name="Lucas S."/>
            <person name="Magnuson J.K."/>
            <person name="Piumi F."/>
            <person name="Raudaskoski M."/>
            <person name="Salamov A."/>
            <person name="Schmutz J."/>
            <person name="Schwarze F.W.M.R."/>
            <person name="vanKuyk P.A."/>
            <person name="Horton J.S."/>
            <person name="Grigoriev I.V."/>
            <person name="Woesten H.A.B."/>
        </authorList>
    </citation>
    <scope>NUCLEOTIDE SEQUENCE [LARGE SCALE GENOMIC DNA]</scope>
    <source>
        <strain evidence="2">H4-8 / FGSC 9210</strain>
    </source>
</reference>
<dbReference type="Proteomes" id="UP000007431">
    <property type="component" value="Unassembled WGS sequence"/>
</dbReference>
<proteinExistence type="predicted"/>
<dbReference type="EMBL" id="GL377303">
    <property type="protein sequence ID" value="EFJ01101.1"/>
    <property type="molecule type" value="Genomic_DNA"/>
</dbReference>
<dbReference type="VEuPathDB" id="FungiDB:SCHCODRAFT_01084888"/>
<feature type="non-terminal residue" evidence="1">
    <location>
        <position position="142"/>
    </location>
</feature>
<accession>D8PWV2</accession>
<evidence type="ECO:0000313" key="2">
    <source>
        <dbReference type="Proteomes" id="UP000007431"/>
    </source>
</evidence>
<dbReference type="InParanoid" id="D8PWV2"/>
<organism evidence="2">
    <name type="scientific">Schizophyllum commune (strain H4-8 / FGSC 9210)</name>
    <name type="common">Split gill fungus</name>
    <dbReference type="NCBI Taxonomy" id="578458"/>
    <lineage>
        <taxon>Eukaryota</taxon>
        <taxon>Fungi</taxon>
        <taxon>Dikarya</taxon>
        <taxon>Basidiomycota</taxon>
        <taxon>Agaricomycotina</taxon>
        <taxon>Agaricomycetes</taxon>
        <taxon>Agaricomycetidae</taxon>
        <taxon>Agaricales</taxon>
        <taxon>Schizophyllaceae</taxon>
        <taxon>Schizophyllum</taxon>
    </lineage>
</organism>
<dbReference type="AlphaFoldDB" id="D8PWV2"/>
<sequence>MSGRIAPQSSALARANFGLDCGCTLAILLATTFAYAPFADSLRTLPPLSASLPDLLDVYLRSCKRRPLLWTTVRTPLSVRDALYVHAELPVLSQLIPKLSFAATSLKGLVSLQDSDGGVFQHILWPRRSSWGVSITSATPIQ</sequence>
<evidence type="ECO:0000313" key="1">
    <source>
        <dbReference type="EMBL" id="EFJ01101.1"/>
    </source>
</evidence>
<gene>
    <name evidence="1" type="ORF">SCHCODRAFT_105672</name>
</gene>
<keyword evidence="2" id="KW-1185">Reference proteome</keyword>
<protein>
    <submittedName>
        <fullName evidence="1">Uncharacterized protein</fullName>
    </submittedName>
</protein>